<gene>
    <name evidence="1" type="ORF">LVIROSA_LOCUS32017</name>
</gene>
<comment type="caution">
    <text evidence="1">The sequence shown here is derived from an EMBL/GenBank/DDBJ whole genome shotgun (WGS) entry which is preliminary data.</text>
</comment>
<keyword evidence="2" id="KW-1185">Reference proteome</keyword>
<protein>
    <submittedName>
        <fullName evidence="1">Uncharacterized protein</fullName>
    </submittedName>
</protein>
<evidence type="ECO:0000313" key="1">
    <source>
        <dbReference type="EMBL" id="CAH1446317.1"/>
    </source>
</evidence>
<proteinExistence type="predicted"/>
<dbReference type="AlphaFoldDB" id="A0AAU9P7T3"/>
<dbReference type="Proteomes" id="UP001157418">
    <property type="component" value="Unassembled WGS sequence"/>
</dbReference>
<dbReference type="EMBL" id="CAKMRJ010005523">
    <property type="protein sequence ID" value="CAH1446317.1"/>
    <property type="molecule type" value="Genomic_DNA"/>
</dbReference>
<organism evidence="1 2">
    <name type="scientific">Lactuca virosa</name>
    <dbReference type="NCBI Taxonomy" id="75947"/>
    <lineage>
        <taxon>Eukaryota</taxon>
        <taxon>Viridiplantae</taxon>
        <taxon>Streptophyta</taxon>
        <taxon>Embryophyta</taxon>
        <taxon>Tracheophyta</taxon>
        <taxon>Spermatophyta</taxon>
        <taxon>Magnoliopsida</taxon>
        <taxon>eudicotyledons</taxon>
        <taxon>Gunneridae</taxon>
        <taxon>Pentapetalae</taxon>
        <taxon>asterids</taxon>
        <taxon>campanulids</taxon>
        <taxon>Asterales</taxon>
        <taxon>Asteraceae</taxon>
        <taxon>Cichorioideae</taxon>
        <taxon>Cichorieae</taxon>
        <taxon>Lactucinae</taxon>
        <taxon>Lactuca</taxon>
    </lineage>
</organism>
<reference evidence="1 2" key="1">
    <citation type="submission" date="2022-01" db="EMBL/GenBank/DDBJ databases">
        <authorList>
            <person name="Xiong W."/>
            <person name="Schranz E."/>
        </authorList>
    </citation>
    <scope>NUCLEOTIDE SEQUENCE [LARGE SCALE GENOMIC DNA]</scope>
</reference>
<accession>A0AAU9P7T3</accession>
<evidence type="ECO:0000313" key="2">
    <source>
        <dbReference type="Proteomes" id="UP001157418"/>
    </source>
</evidence>
<name>A0AAU9P7T3_9ASTR</name>
<sequence length="86" mass="9777">MKIRLICRSVRPVNCGNWGFLGTKHVVGDGLSTWPNLLILRFCSRLVWVKISLQSQFFPNPTVLNIFLKEDEDFKAMGMKGTSATF</sequence>